<dbReference type="OrthoDB" id="9769198at2"/>
<dbReference type="InterPro" id="IPR011032">
    <property type="entry name" value="GroES-like_sf"/>
</dbReference>
<dbReference type="FunFam" id="3.90.180.10:FF:000002">
    <property type="entry name" value="Alcohol dehydrogenase AdhP"/>
    <property type="match status" value="1"/>
</dbReference>
<dbReference type="CDD" id="cd08298">
    <property type="entry name" value="CAD2"/>
    <property type="match status" value="1"/>
</dbReference>
<feature type="domain" description="Enoyl reductase (ER)" evidence="10">
    <location>
        <begin position="10"/>
        <end position="329"/>
    </location>
</feature>
<dbReference type="SMART" id="SM00829">
    <property type="entry name" value="PKS_ER"/>
    <property type="match status" value="1"/>
</dbReference>
<keyword evidence="6 11" id="KW-0560">Oxidoreductase</keyword>
<dbReference type="RefSeq" id="WP_115793057.1">
    <property type="nucleotide sequence ID" value="NZ_QSLN01000013.1"/>
</dbReference>
<comment type="caution">
    <text evidence="11">The sequence shown here is derived from an EMBL/GenBank/DDBJ whole genome shotgun (WGS) entry which is preliminary data.</text>
</comment>
<dbReference type="InterPro" id="IPR020843">
    <property type="entry name" value="ER"/>
</dbReference>
<protein>
    <recommendedName>
        <fullName evidence="3">alcohol dehydrogenase</fullName>
        <ecNumber evidence="3">1.1.1.1</ecNumber>
    </recommendedName>
</protein>
<dbReference type="GO" id="GO:0004022">
    <property type="term" value="F:alcohol dehydrogenase (NAD+) activity"/>
    <property type="evidence" value="ECO:0007669"/>
    <property type="project" value="UniProtKB-EC"/>
</dbReference>
<dbReference type="InterPro" id="IPR036291">
    <property type="entry name" value="NAD(P)-bd_dom_sf"/>
</dbReference>
<evidence type="ECO:0000256" key="5">
    <source>
        <dbReference type="ARBA" id="ARBA00022833"/>
    </source>
</evidence>
<dbReference type="GO" id="GO:0005737">
    <property type="term" value="C:cytoplasm"/>
    <property type="evidence" value="ECO:0007669"/>
    <property type="project" value="TreeGrafter"/>
</dbReference>
<evidence type="ECO:0000313" key="12">
    <source>
        <dbReference type="Proteomes" id="UP000256329"/>
    </source>
</evidence>
<dbReference type="PANTHER" id="PTHR42940">
    <property type="entry name" value="ALCOHOL DEHYDROGENASE 1-RELATED"/>
    <property type="match status" value="1"/>
</dbReference>
<organism evidence="11 12">
    <name type="scientific">Ammonifex thiophilus</name>
    <dbReference type="NCBI Taxonomy" id="444093"/>
    <lineage>
        <taxon>Bacteria</taxon>
        <taxon>Bacillati</taxon>
        <taxon>Bacillota</taxon>
        <taxon>Clostridia</taxon>
        <taxon>Thermoanaerobacterales</taxon>
        <taxon>Thermoanaerobacteraceae</taxon>
        <taxon>Ammonifex</taxon>
    </lineage>
</organism>
<dbReference type="Pfam" id="PF08240">
    <property type="entry name" value="ADH_N"/>
    <property type="match status" value="1"/>
</dbReference>
<name>A0A3D8P4D4_9THEO</name>
<evidence type="ECO:0000256" key="7">
    <source>
        <dbReference type="ARBA" id="ARBA00049164"/>
    </source>
</evidence>
<dbReference type="InterPro" id="IPR014187">
    <property type="entry name" value="ADH_Zn_typ-2"/>
</dbReference>
<dbReference type="SUPFAM" id="SSF50129">
    <property type="entry name" value="GroES-like"/>
    <property type="match status" value="1"/>
</dbReference>
<evidence type="ECO:0000256" key="6">
    <source>
        <dbReference type="ARBA" id="ARBA00023002"/>
    </source>
</evidence>
<dbReference type="Gene3D" id="3.40.50.720">
    <property type="entry name" value="NAD(P)-binding Rossmann-like Domain"/>
    <property type="match status" value="1"/>
</dbReference>
<reference evidence="11 12" key="1">
    <citation type="submission" date="2018-08" db="EMBL/GenBank/DDBJ databases">
        <title>Form III RuBisCO-mediated autotrophy in Thermodesulfobium bacteria.</title>
        <authorList>
            <person name="Toshchakov S.V."/>
            <person name="Kublanov I.V."/>
            <person name="Frolov E."/>
            <person name="Bonch-Osmolovskaya E.A."/>
            <person name="Tourova T.P."/>
            <person name="Chernych N.A."/>
            <person name="Lebedinsky A.V."/>
        </authorList>
    </citation>
    <scope>NUCLEOTIDE SEQUENCE [LARGE SCALE GENOMIC DNA]</scope>
    <source>
        <strain evidence="11 12">SR</strain>
    </source>
</reference>
<sequence length="331" mass="35988">MRAMLLSEPRPIEERPLIETELPEPEPGPGQVRLRVEVCGVCHTDLHTVEGDLPLPKLPLIPGHQVVGVVDATGEGVTRVKVGDRVGVPWLYHTCGSCRFCRNGQENLCEEGRFTGYHVDGGYAEYMLAEEDFVCPLPPGLEPAKAAPLLCGGIIGYRALKLSGIRPGRKLGLYGFGASAHLAIQVATYWGCEVFVFSRGAHHRELARELGAVWTGTPQESPPEKLDSSIIFAPAGWLVPLALGHLDRGGVLVLAGITMTDLPQLKYELLYHERVVRSVANATRQDAREFLELAAVIPVKTTVETFPLEEANEALQKLKEGRINGAGVLVL</sequence>
<dbReference type="InterPro" id="IPR013149">
    <property type="entry name" value="ADH-like_C"/>
</dbReference>
<keyword evidence="5" id="KW-0862">Zinc</keyword>
<dbReference type="EC" id="1.1.1.1" evidence="3"/>
<comment type="similarity">
    <text evidence="2">Belongs to the zinc-containing alcohol dehydrogenase family.</text>
</comment>
<proteinExistence type="inferred from homology"/>
<dbReference type="InterPro" id="IPR013154">
    <property type="entry name" value="ADH-like_N"/>
</dbReference>
<accession>A0A3D8P4D4</accession>
<evidence type="ECO:0000256" key="1">
    <source>
        <dbReference type="ARBA" id="ARBA00001947"/>
    </source>
</evidence>
<evidence type="ECO:0000259" key="10">
    <source>
        <dbReference type="SMART" id="SM00829"/>
    </source>
</evidence>
<comment type="catalytic activity">
    <reaction evidence="8">
        <text>a primary alcohol + NAD(+) = an aldehyde + NADH + H(+)</text>
        <dbReference type="Rhea" id="RHEA:10736"/>
        <dbReference type="ChEBI" id="CHEBI:15378"/>
        <dbReference type="ChEBI" id="CHEBI:15734"/>
        <dbReference type="ChEBI" id="CHEBI:17478"/>
        <dbReference type="ChEBI" id="CHEBI:57540"/>
        <dbReference type="ChEBI" id="CHEBI:57945"/>
        <dbReference type="EC" id="1.1.1.1"/>
    </reaction>
</comment>
<comment type="catalytic activity">
    <reaction evidence="7">
        <text>a secondary alcohol + NAD(+) = a ketone + NADH + H(+)</text>
        <dbReference type="Rhea" id="RHEA:10740"/>
        <dbReference type="ChEBI" id="CHEBI:15378"/>
        <dbReference type="ChEBI" id="CHEBI:17087"/>
        <dbReference type="ChEBI" id="CHEBI:35681"/>
        <dbReference type="ChEBI" id="CHEBI:57540"/>
        <dbReference type="ChEBI" id="CHEBI:57945"/>
        <dbReference type="EC" id="1.1.1.1"/>
    </reaction>
</comment>
<feature type="region of interest" description="Disordered" evidence="9">
    <location>
        <begin position="1"/>
        <end position="29"/>
    </location>
</feature>
<dbReference type="EMBL" id="QSLN01000013">
    <property type="protein sequence ID" value="RDV82069.1"/>
    <property type="molecule type" value="Genomic_DNA"/>
</dbReference>
<dbReference type="Pfam" id="PF00107">
    <property type="entry name" value="ADH_zinc_N"/>
    <property type="match status" value="1"/>
</dbReference>
<dbReference type="Gene3D" id="3.90.180.10">
    <property type="entry name" value="Medium-chain alcohol dehydrogenases, catalytic domain"/>
    <property type="match status" value="1"/>
</dbReference>
<evidence type="ECO:0000256" key="8">
    <source>
        <dbReference type="ARBA" id="ARBA00049243"/>
    </source>
</evidence>
<dbReference type="Proteomes" id="UP000256329">
    <property type="component" value="Unassembled WGS sequence"/>
</dbReference>
<dbReference type="PANTHER" id="PTHR42940:SF8">
    <property type="entry name" value="VACUOLAR PROTEIN SORTING-ASSOCIATED PROTEIN 11"/>
    <property type="match status" value="1"/>
</dbReference>
<dbReference type="NCBIfam" id="TIGR02822">
    <property type="entry name" value="adh_fam_2"/>
    <property type="match status" value="1"/>
</dbReference>
<evidence type="ECO:0000256" key="2">
    <source>
        <dbReference type="ARBA" id="ARBA00008072"/>
    </source>
</evidence>
<keyword evidence="4" id="KW-0479">Metal-binding</keyword>
<dbReference type="GO" id="GO:0046872">
    <property type="term" value="F:metal ion binding"/>
    <property type="evidence" value="ECO:0007669"/>
    <property type="project" value="UniProtKB-KW"/>
</dbReference>
<gene>
    <name evidence="11" type="ORF">DXX99_08445</name>
</gene>
<comment type="cofactor">
    <cofactor evidence="1">
        <name>Zn(2+)</name>
        <dbReference type="ChEBI" id="CHEBI:29105"/>
    </cofactor>
</comment>
<dbReference type="SUPFAM" id="SSF51735">
    <property type="entry name" value="NAD(P)-binding Rossmann-fold domains"/>
    <property type="match status" value="1"/>
</dbReference>
<keyword evidence="12" id="KW-1185">Reference proteome</keyword>
<evidence type="ECO:0000256" key="9">
    <source>
        <dbReference type="SAM" id="MobiDB-lite"/>
    </source>
</evidence>
<evidence type="ECO:0000256" key="3">
    <source>
        <dbReference type="ARBA" id="ARBA00013190"/>
    </source>
</evidence>
<dbReference type="AlphaFoldDB" id="A0A3D8P4D4"/>
<evidence type="ECO:0000313" key="11">
    <source>
        <dbReference type="EMBL" id="RDV82069.1"/>
    </source>
</evidence>
<evidence type="ECO:0000256" key="4">
    <source>
        <dbReference type="ARBA" id="ARBA00022723"/>
    </source>
</evidence>